<keyword evidence="2" id="KW-1185">Reference proteome</keyword>
<proteinExistence type="predicted"/>
<evidence type="ECO:0000313" key="1">
    <source>
        <dbReference type="EMBL" id="WXB11873.1"/>
    </source>
</evidence>
<reference evidence="1 2" key="1">
    <citation type="submission" date="2021-12" db="EMBL/GenBank/DDBJ databases">
        <title>Discovery of the Pendulisporaceae a myxobacterial family with distinct sporulation behavior and unique specialized metabolism.</title>
        <authorList>
            <person name="Garcia R."/>
            <person name="Popoff A."/>
            <person name="Bader C.D."/>
            <person name="Loehr J."/>
            <person name="Walesch S."/>
            <person name="Walt C."/>
            <person name="Boldt J."/>
            <person name="Bunk B."/>
            <person name="Haeckl F.J.F.P.J."/>
            <person name="Gunesch A.P."/>
            <person name="Birkelbach J."/>
            <person name="Nuebel U."/>
            <person name="Pietschmann T."/>
            <person name="Bach T."/>
            <person name="Mueller R."/>
        </authorList>
    </citation>
    <scope>NUCLEOTIDE SEQUENCE [LARGE SCALE GENOMIC DNA]</scope>
    <source>
        <strain evidence="1 2">MSr11954</strain>
    </source>
</reference>
<dbReference type="RefSeq" id="WP_394821488.1">
    <property type="nucleotide sequence ID" value="NZ_CP089984.1"/>
</dbReference>
<dbReference type="Proteomes" id="UP001370348">
    <property type="component" value="Chromosome"/>
</dbReference>
<organism evidence="1 2">
    <name type="scientific">Pendulispora albinea</name>
    <dbReference type="NCBI Taxonomy" id="2741071"/>
    <lineage>
        <taxon>Bacteria</taxon>
        <taxon>Pseudomonadati</taxon>
        <taxon>Myxococcota</taxon>
        <taxon>Myxococcia</taxon>
        <taxon>Myxococcales</taxon>
        <taxon>Sorangiineae</taxon>
        <taxon>Pendulisporaceae</taxon>
        <taxon>Pendulispora</taxon>
    </lineage>
</organism>
<evidence type="ECO:0000313" key="2">
    <source>
        <dbReference type="Proteomes" id="UP001370348"/>
    </source>
</evidence>
<gene>
    <name evidence="1" type="ORF">LZC94_28950</name>
</gene>
<protein>
    <submittedName>
        <fullName evidence="1">Uncharacterized protein</fullName>
    </submittedName>
</protein>
<name>A0ABZ2LLS8_9BACT</name>
<sequence>MIPISRTRLLVDASYVTARAAISLPFPHDVDLAPQLIAVALSQAALAATHRALDSAHPILAATSRPDWPPSALTDTEHLATLVLDAGNELAELLSDYAASVARDNLEPDDDSLPF</sequence>
<accession>A0ABZ2LLS8</accession>
<dbReference type="EMBL" id="CP089984">
    <property type="protein sequence ID" value="WXB11873.1"/>
    <property type="molecule type" value="Genomic_DNA"/>
</dbReference>